<dbReference type="SUPFAM" id="SSF53448">
    <property type="entry name" value="Nucleotide-diphospho-sugar transferases"/>
    <property type="match status" value="1"/>
</dbReference>
<comment type="caution">
    <text evidence="8">Lacks conserved residue(s) required for the propagation of feature annotation.</text>
</comment>
<dbReference type="EMBL" id="JAFIDN010000009">
    <property type="protein sequence ID" value="MBP3193302.1"/>
    <property type="molecule type" value="Genomic_DNA"/>
</dbReference>
<dbReference type="RefSeq" id="WP_210512759.1">
    <property type="nucleotide sequence ID" value="NZ_JAFIDN010000009.1"/>
</dbReference>
<dbReference type="GO" id="GO:0006777">
    <property type="term" value="P:Mo-molybdopterin cofactor biosynthetic process"/>
    <property type="evidence" value="ECO:0007669"/>
    <property type="project" value="UniProtKB-KW"/>
</dbReference>
<dbReference type="InterPro" id="IPR025877">
    <property type="entry name" value="MobA-like_NTP_Trfase"/>
</dbReference>
<dbReference type="InterPro" id="IPR029044">
    <property type="entry name" value="Nucleotide-diphossugar_trans"/>
</dbReference>
<comment type="catalytic activity">
    <reaction evidence="8">
        <text>Mo-molybdopterin + GTP + H(+) = Mo-molybdopterin guanine dinucleotide + diphosphate</text>
        <dbReference type="Rhea" id="RHEA:34243"/>
        <dbReference type="ChEBI" id="CHEBI:15378"/>
        <dbReference type="ChEBI" id="CHEBI:33019"/>
        <dbReference type="ChEBI" id="CHEBI:37565"/>
        <dbReference type="ChEBI" id="CHEBI:71302"/>
        <dbReference type="ChEBI" id="CHEBI:71310"/>
        <dbReference type="EC" id="2.7.7.77"/>
    </reaction>
</comment>
<dbReference type="GO" id="GO:0061603">
    <property type="term" value="F:molybdenum cofactor guanylyltransferase activity"/>
    <property type="evidence" value="ECO:0007669"/>
    <property type="project" value="UniProtKB-EC"/>
</dbReference>
<dbReference type="EC" id="2.7.7.77" evidence="8"/>
<dbReference type="GO" id="GO:0005737">
    <property type="term" value="C:cytoplasm"/>
    <property type="evidence" value="ECO:0007669"/>
    <property type="project" value="UniProtKB-SubCell"/>
</dbReference>
<evidence type="ECO:0000313" key="12">
    <source>
        <dbReference type="Proteomes" id="UP000673975"/>
    </source>
</evidence>
<evidence type="ECO:0000256" key="8">
    <source>
        <dbReference type="HAMAP-Rule" id="MF_00316"/>
    </source>
</evidence>
<evidence type="ECO:0000256" key="9">
    <source>
        <dbReference type="SAM" id="MobiDB-lite"/>
    </source>
</evidence>
<feature type="domain" description="MobA-like NTP transferase" evidence="10">
    <location>
        <begin position="9"/>
        <end position="204"/>
    </location>
</feature>
<evidence type="ECO:0000313" key="11">
    <source>
        <dbReference type="EMBL" id="MBP3193302.1"/>
    </source>
</evidence>
<accession>A0A8J7RUP6</accession>
<comment type="function">
    <text evidence="8">Transfers a GMP moiety from GTP to Mo-molybdopterin (Mo-MPT) cofactor (Moco or molybdenum cofactor) to form Mo-molybdopterin guanine dinucleotide (Mo-MGD) cofactor.</text>
</comment>
<comment type="cofactor">
    <cofactor evidence="8">
        <name>Mg(2+)</name>
        <dbReference type="ChEBI" id="CHEBI:18420"/>
    </cofactor>
</comment>
<protein>
    <recommendedName>
        <fullName evidence="8">Probable molybdenum cofactor guanylyltransferase</fullName>
        <shortName evidence="8">MoCo guanylyltransferase</shortName>
        <ecNumber evidence="8">2.7.7.77</ecNumber>
    </recommendedName>
    <alternativeName>
        <fullName evidence="8">GTP:molybdopterin guanylyltransferase</fullName>
    </alternativeName>
    <alternativeName>
        <fullName evidence="8">Mo-MPT guanylyltransferase</fullName>
    </alternativeName>
    <alternativeName>
        <fullName evidence="8">Molybdopterin guanylyltransferase</fullName>
    </alternativeName>
    <alternativeName>
        <fullName evidence="8">Molybdopterin-guanine dinucleotide synthase</fullName>
        <shortName evidence="8">MGD synthase</shortName>
    </alternativeName>
</protein>
<evidence type="ECO:0000256" key="1">
    <source>
        <dbReference type="ARBA" id="ARBA00022490"/>
    </source>
</evidence>
<organism evidence="11 12">
    <name type="scientific">Natronogracilivirga saccharolytica</name>
    <dbReference type="NCBI Taxonomy" id="2812953"/>
    <lineage>
        <taxon>Bacteria</taxon>
        <taxon>Pseudomonadati</taxon>
        <taxon>Balneolota</taxon>
        <taxon>Balneolia</taxon>
        <taxon>Balneolales</taxon>
        <taxon>Cyclonatronaceae</taxon>
        <taxon>Natronogracilivirga</taxon>
    </lineage>
</organism>
<comment type="similarity">
    <text evidence="8">Belongs to the MobA family.</text>
</comment>
<keyword evidence="3 8" id="KW-0479">Metal-binding</keyword>
<evidence type="ECO:0000256" key="3">
    <source>
        <dbReference type="ARBA" id="ARBA00022723"/>
    </source>
</evidence>
<dbReference type="GO" id="GO:0046872">
    <property type="term" value="F:metal ion binding"/>
    <property type="evidence" value="ECO:0007669"/>
    <property type="project" value="UniProtKB-KW"/>
</dbReference>
<dbReference type="HAMAP" id="MF_00316">
    <property type="entry name" value="MobA"/>
    <property type="match status" value="1"/>
</dbReference>
<dbReference type="PANTHER" id="PTHR19136:SF81">
    <property type="entry name" value="MOLYBDENUM COFACTOR GUANYLYLTRANSFERASE"/>
    <property type="match status" value="1"/>
</dbReference>
<keyword evidence="11" id="KW-0548">Nucleotidyltransferase</keyword>
<evidence type="ECO:0000256" key="2">
    <source>
        <dbReference type="ARBA" id="ARBA00022679"/>
    </source>
</evidence>
<evidence type="ECO:0000256" key="6">
    <source>
        <dbReference type="ARBA" id="ARBA00023134"/>
    </source>
</evidence>
<gene>
    <name evidence="8" type="primary">mobA</name>
    <name evidence="11" type="ORF">NATSA_11545</name>
</gene>
<dbReference type="Pfam" id="PF12804">
    <property type="entry name" value="NTP_transf_3"/>
    <property type="match status" value="1"/>
</dbReference>
<keyword evidence="1 8" id="KW-0963">Cytoplasm</keyword>
<evidence type="ECO:0000256" key="4">
    <source>
        <dbReference type="ARBA" id="ARBA00022741"/>
    </source>
</evidence>
<name>A0A8J7RUP6_9BACT</name>
<dbReference type="AlphaFoldDB" id="A0A8J7RUP6"/>
<keyword evidence="7 8" id="KW-0501">Molybdenum cofactor biosynthesis</keyword>
<feature type="binding site" evidence="8">
    <location>
        <position position="66"/>
    </location>
    <ligand>
        <name>GTP</name>
        <dbReference type="ChEBI" id="CHEBI:37565"/>
    </ligand>
</feature>
<reference evidence="11" key="1">
    <citation type="submission" date="2021-02" db="EMBL/GenBank/DDBJ databases">
        <title>Natronogracilivirga saccharolytica gen. nov. sp. nov. a new anaerobic, haloalkiliphilic carbohydrate-fermenting bacterium from soda lake and proposing of Cyclonatronumiaceae fam. nov. in the phylum Balneolaeota.</title>
        <authorList>
            <person name="Zhilina T.N."/>
            <person name="Sorokin D.Y."/>
            <person name="Zavarzina D.G."/>
            <person name="Toshchakov S.V."/>
            <person name="Kublanov I.V."/>
        </authorList>
    </citation>
    <scope>NUCLEOTIDE SEQUENCE</scope>
    <source>
        <strain evidence="11">Z-1702</strain>
    </source>
</reference>
<comment type="subcellular location">
    <subcellularLocation>
        <location evidence="8">Cytoplasm</location>
    </subcellularLocation>
</comment>
<dbReference type="Gene3D" id="3.90.550.10">
    <property type="entry name" value="Spore Coat Polysaccharide Biosynthesis Protein SpsA, Chain A"/>
    <property type="match status" value="1"/>
</dbReference>
<evidence type="ECO:0000256" key="7">
    <source>
        <dbReference type="ARBA" id="ARBA00023150"/>
    </source>
</evidence>
<sequence>MTSDLRTIYILAGGHSRRMGTDKAMLPFGGQTLLEYQIDRCRPFFREVVVLSGQRNYPVPVRHIHDIHPDGGPVSGIHSALRDASEGPSEMDSAAIMAVDLPMVSAGVLRMMASTGIPDDADALVADAAPVPGAASRTGKGNSGPDPVHYDNAPNDTAPMDHATLQQMNWMTRQPLLGIYSLSVNPELESYFQSGDGSVMGLLDRLRVKVFPVQPAEIRNINTHEEYEEIRAGISPE</sequence>
<keyword evidence="12" id="KW-1185">Reference proteome</keyword>
<dbReference type="InterPro" id="IPR013482">
    <property type="entry name" value="Molybde_CF_guanTrfase"/>
</dbReference>
<dbReference type="GO" id="GO:0005525">
    <property type="term" value="F:GTP binding"/>
    <property type="evidence" value="ECO:0007669"/>
    <property type="project" value="UniProtKB-UniRule"/>
</dbReference>
<proteinExistence type="inferred from homology"/>
<feature type="region of interest" description="Disordered" evidence="9">
    <location>
        <begin position="133"/>
        <end position="160"/>
    </location>
</feature>
<comment type="caution">
    <text evidence="11">The sequence shown here is derived from an EMBL/GenBank/DDBJ whole genome shotgun (WGS) entry which is preliminary data.</text>
</comment>
<feature type="binding site" evidence="8">
    <location>
        <position position="23"/>
    </location>
    <ligand>
        <name>GTP</name>
        <dbReference type="ChEBI" id="CHEBI:37565"/>
    </ligand>
</feature>
<feature type="binding site" evidence="8">
    <location>
        <begin position="11"/>
        <end position="13"/>
    </location>
    <ligand>
        <name>GTP</name>
        <dbReference type="ChEBI" id="CHEBI:37565"/>
    </ligand>
</feature>
<evidence type="ECO:0000259" key="10">
    <source>
        <dbReference type="Pfam" id="PF12804"/>
    </source>
</evidence>
<feature type="binding site" evidence="8">
    <location>
        <position position="100"/>
    </location>
    <ligand>
        <name>Mg(2+)</name>
        <dbReference type="ChEBI" id="CHEBI:18420"/>
    </ligand>
</feature>
<keyword evidence="2 8" id="KW-0808">Transferase</keyword>
<feature type="binding site" evidence="8">
    <location>
        <position position="100"/>
    </location>
    <ligand>
        <name>GTP</name>
        <dbReference type="ChEBI" id="CHEBI:37565"/>
    </ligand>
</feature>
<keyword evidence="5 8" id="KW-0460">Magnesium</keyword>
<comment type="domain">
    <text evidence="8">The N-terminal domain determines nucleotide recognition and specific binding, while the C-terminal domain determines the specific binding to the target protein.</text>
</comment>
<evidence type="ECO:0000256" key="5">
    <source>
        <dbReference type="ARBA" id="ARBA00022842"/>
    </source>
</evidence>
<keyword evidence="6 8" id="KW-0342">GTP-binding</keyword>
<dbReference type="CDD" id="cd02503">
    <property type="entry name" value="MobA"/>
    <property type="match status" value="1"/>
</dbReference>
<dbReference type="PANTHER" id="PTHR19136">
    <property type="entry name" value="MOLYBDENUM COFACTOR GUANYLYLTRANSFERASE"/>
    <property type="match status" value="1"/>
</dbReference>
<keyword evidence="4 8" id="KW-0547">Nucleotide-binding</keyword>
<dbReference type="Proteomes" id="UP000673975">
    <property type="component" value="Unassembled WGS sequence"/>
</dbReference>